<evidence type="ECO:0000256" key="4">
    <source>
        <dbReference type="ARBA" id="ARBA00022679"/>
    </source>
</evidence>
<keyword evidence="4" id="KW-0808">Transferase</keyword>
<dbReference type="Proteomes" id="UP001314263">
    <property type="component" value="Unassembled WGS sequence"/>
</dbReference>
<evidence type="ECO:0000313" key="8">
    <source>
        <dbReference type="EMBL" id="CAK0746609.1"/>
    </source>
</evidence>
<evidence type="ECO:0000256" key="1">
    <source>
        <dbReference type="ARBA" id="ARBA00000142"/>
    </source>
</evidence>
<dbReference type="InterPro" id="IPR003358">
    <property type="entry name" value="tRNA_(Gua-N-7)_MeTrfase_Trmb"/>
</dbReference>
<keyword evidence="6" id="KW-0819">tRNA processing</keyword>
<dbReference type="GO" id="GO:0043527">
    <property type="term" value="C:tRNA methyltransferase complex"/>
    <property type="evidence" value="ECO:0007669"/>
    <property type="project" value="TreeGrafter"/>
</dbReference>
<proteinExistence type="predicted"/>
<sequence>MLLSLNASRYSWAFRGTSAPVGTCQVSHLPRVTPKACAVHTDHWPEIALQDVANKVDGVRCRQHVNPLKKELQEQLPPQDWGRHFSDPARPLVIDIGCGPGRFLLALAQRLKGHNMLGLDIKEKLIERASSWTAGLGLQGSVCFMTANATVSLGSMLSSYPGPLTLVTVQFPDPHFKMKHKKRRVIQPELVHALAHLMPPGGHVFLQSDVKEAAVSMYEAFREHGNAAFCPDTSTVMLSEQGLLEGESSRPACSSSPTGMQHASSAGICHSLSTPLNPGLDSQTADQSTGTDVARHDECTDAEAANEWVGLGSTAGSRGHDRWPHDIEWRLDNPLVVPTEREVHTQRHAGAVYRTLLVRY</sequence>
<organism evidence="8 9">
    <name type="scientific">Coccomyxa viridis</name>
    <dbReference type="NCBI Taxonomy" id="1274662"/>
    <lineage>
        <taxon>Eukaryota</taxon>
        <taxon>Viridiplantae</taxon>
        <taxon>Chlorophyta</taxon>
        <taxon>core chlorophytes</taxon>
        <taxon>Trebouxiophyceae</taxon>
        <taxon>Trebouxiophyceae incertae sedis</taxon>
        <taxon>Coccomyxaceae</taxon>
        <taxon>Coccomyxa</taxon>
    </lineage>
</organism>
<feature type="compositionally biased region" description="Polar residues" evidence="7">
    <location>
        <begin position="271"/>
        <end position="291"/>
    </location>
</feature>
<dbReference type="PROSITE" id="PS51625">
    <property type="entry name" value="SAM_MT_TRMB"/>
    <property type="match status" value="1"/>
</dbReference>
<dbReference type="AlphaFoldDB" id="A0AAV1HXC6"/>
<dbReference type="SUPFAM" id="SSF53335">
    <property type="entry name" value="S-adenosyl-L-methionine-dependent methyltransferases"/>
    <property type="match status" value="1"/>
</dbReference>
<evidence type="ECO:0000256" key="7">
    <source>
        <dbReference type="SAM" id="MobiDB-lite"/>
    </source>
</evidence>
<dbReference type="Gene3D" id="3.40.50.150">
    <property type="entry name" value="Vaccinia Virus protein VP39"/>
    <property type="match status" value="1"/>
</dbReference>
<evidence type="ECO:0000313" key="9">
    <source>
        <dbReference type="Proteomes" id="UP001314263"/>
    </source>
</evidence>
<reference evidence="8 9" key="1">
    <citation type="submission" date="2023-10" db="EMBL/GenBank/DDBJ databases">
        <authorList>
            <person name="Maclean D."/>
            <person name="Macfadyen A."/>
        </authorList>
    </citation>
    <scope>NUCLEOTIDE SEQUENCE [LARGE SCALE GENOMIC DNA]</scope>
</reference>
<dbReference type="GO" id="GO:0008176">
    <property type="term" value="F:tRNA (guanine(46)-N7)-methyltransferase activity"/>
    <property type="evidence" value="ECO:0007669"/>
    <property type="project" value="UniProtKB-EC"/>
</dbReference>
<accession>A0AAV1HXC6</accession>
<keyword evidence="5" id="KW-0949">S-adenosyl-L-methionine</keyword>
<dbReference type="PANTHER" id="PTHR23417">
    <property type="entry name" value="3-DEOXY-D-MANNO-OCTULOSONIC-ACID TRANSFERASE/TRNA GUANINE-N 7 - -METHYLTRANSFERASE"/>
    <property type="match status" value="1"/>
</dbReference>
<comment type="catalytic activity">
    <reaction evidence="1">
        <text>guanosine(46) in tRNA + S-adenosyl-L-methionine = N(7)-methylguanosine(46) in tRNA + S-adenosyl-L-homocysteine</text>
        <dbReference type="Rhea" id="RHEA:42708"/>
        <dbReference type="Rhea" id="RHEA-COMP:10188"/>
        <dbReference type="Rhea" id="RHEA-COMP:10189"/>
        <dbReference type="ChEBI" id="CHEBI:57856"/>
        <dbReference type="ChEBI" id="CHEBI:59789"/>
        <dbReference type="ChEBI" id="CHEBI:74269"/>
        <dbReference type="ChEBI" id="CHEBI:74480"/>
        <dbReference type="EC" id="2.1.1.33"/>
    </reaction>
</comment>
<feature type="compositionally biased region" description="Polar residues" evidence="7">
    <location>
        <begin position="251"/>
        <end position="264"/>
    </location>
</feature>
<evidence type="ECO:0000256" key="3">
    <source>
        <dbReference type="ARBA" id="ARBA00022603"/>
    </source>
</evidence>
<feature type="region of interest" description="Disordered" evidence="7">
    <location>
        <begin position="247"/>
        <end position="295"/>
    </location>
</feature>
<comment type="caution">
    <text evidence="8">The sequence shown here is derived from an EMBL/GenBank/DDBJ whole genome shotgun (WGS) entry which is preliminary data.</text>
</comment>
<dbReference type="InterPro" id="IPR029063">
    <property type="entry name" value="SAM-dependent_MTases_sf"/>
</dbReference>
<gene>
    <name evidence="8" type="ORF">CVIRNUC_001705</name>
</gene>
<protein>
    <recommendedName>
        <fullName evidence="2">tRNA (guanine(46)-N(7))-methyltransferase</fullName>
        <ecNumber evidence="2">2.1.1.33</ecNumber>
    </recommendedName>
</protein>
<dbReference type="EMBL" id="CAUYUE010000002">
    <property type="protein sequence ID" value="CAK0746609.1"/>
    <property type="molecule type" value="Genomic_DNA"/>
</dbReference>
<keyword evidence="3" id="KW-0489">Methyltransferase</keyword>
<evidence type="ECO:0000256" key="5">
    <source>
        <dbReference type="ARBA" id="ARBA00022691"/>
    </source>
</evidence>
<dbReference type="PANTHER" id="PTHR23417:SF21">
    <property type="entry name" value="TRNA (GUANINE-N(7)-)-METHYLTRANSFERASE"/>
    <property type="match status" value="1"/>
</dbReference>
<evidence type="ECO:0000256" key="2">
    <source>
        <dbReference type="ARBA" id="ARBA00011977"/>
    </source>
</evidence>
<dbReference type="EC" id="2.1.1.33" evidence="2"/>
<keyword evidence="9" id="KW-1185">Reference proteome</keyword>
<dbReference type="Pfam" id="PF02390">
    <property type="entry name" value="Methyltransf_4"/>
    <property type="match status" value="1"/>
</dbReference>
<evidence type="ECO:0000256" key="6">
    <source>
        <dbReference type="ARBA" id="ARBA00022694"/>
    </source>
</evidence>
<name>A0AAV1HXC6_9CHLO</name>
<dbReference type="CDD" id="cd02440">
    <property type="entry name" value="AdoMet_MTases"/>
    <property type="match status" value="1"/>
</dbReference>